<protein>
    <submittedName>
        <fullName evidence="1">(2Fe-2S) ferredoxin domain-containing protein</fullName>
    </submittedName>
</protein>
<reference evidence="2" key="1">
    <citation type="journal article" date="2022" name="G3 (Bethesda)">
        <title>Unveiling the complete genome sequence of Alicyclobacillus acidoterrestris DSM 3922T, a taint-producing strain.</title>
        <authorList>
            <person name="Leonardo I.C."/>
            <person name="Barreto Crespo M.T."/>
            <person name="Gaspar F.B."/>
        </authorList>
    </citation>
    <scope>NUCLEOTIDE SEQUENCE [LARGE SCALE GENOMIC DNA]</scope>
    <source>
        <strain evidence="2">DSM 3922</strain>
    </source>
</reference>
<name>T0CRY2_ALIAG</name>
<dbReference type="OrthoDB" id="9757976at2"/>
<proteinExistence type="predicted"/>
<evidence type="ECO:0000313" key="1">
    <source>
        <dbReference type="EMBL" id="UNO49595.1"/>
    </source>
</evidence>
<sequence length="128" mass="14202">METTIHSLPPGVATKRRVLAQVVVCSGCCCGRTDKGRPAIPLDWLKRTWKEKRLLKHVQLTISGCLGPCDIVNVVSIVTKHGDRWFGGITTEEPFTWLVEWAEATAALGEPDDLPAGLLPYEFQRFAE</sequence>
<dbReference type="KEGG" id="aaco:K1I37_03360"/>
<dbReference type="CDD" id="cd02980">
    <property type="entry name" value="TRX_Fd_family"/>
    <property type="match status" value="1"/>
</dbReference>
<organism evidence="1 2">
    <name type="scientific">Alicyclobacillus acidoterrestris (strain ATCC 49025 / DSM 3922 / CIP 106132 / NCIMB 13137 / GD3B)</name>
    <dbReference type="NCBI Taxonomy" id="1356854"/>
    <lineage>
        <taxon>Bacteria</taxon>
        <taxon>Bacillati</taxon>
        <taxon>Bacillota</taxon>
        <taxon>Bacilli</taxon>
        <taxon>Bacillales</taxon>
        <taxon>Alicyclobacillaceae</taxon>
        <taxon>Alicyclobacillus</taxon>
    </lineage>
</organism>
<dbReference type="Gene3D" id="3.40.30.10">
    <property type="entry name" value="Glutaredoxin"/>
    <property type="match status" value="1"/>
</dbReference>
<dbReference type="AlphaFoldDB" id="T0CRY2"/>
<dbReference type="RefSeq" id="WP_021298331.1">
    <property type="nucleotide sequence ID" value="NZ_AURB01000184.1"/>
</dbReference>
<dbReference type="eggNOG" id="COG3411">
    <property type="taxonomic scope" value="Bacteria"/>
</dbReference>
<accession>A0A9E6ZSD1</accession>
<gene>
    <name evidence="1" type="ORF">K1I37_03360</name>
</gene>
<dbReference type="STRING" id="1356854.N007_15810"/>
<dbReference type="EMBL" id="CP080467">
    <property type="protein sequence ID" value="UNO49595.1"/>
    <property type="molecule type" value="Genomic_DNA"/>
</dbReference>
<accession>T0CRY2</accession>
<keyword evidence="2" id="KW-1185">Reference proteome</keyword>
<evidence type="ECO:0000313" key="2">
    <source>
        <dbReference type="Proteomes" id="UP000829401"/>
    </source>
</evidence>
<dbReference type="Proteomes" id="UP000829401">
    <property type="component" value="Chromosome"/>
</dbReference>